<reference evidence="2 3" key="1">
    <citation type="submission" date="2015-11" db="EMBL/GenBank/DDBJ databases">
        <authorList>
            <consortium name="Pathogen Informatics"/>
        </authorList>
    </citation>
    <scope>NUCLEOTIDE SEQUENCE [LARGE SCALE GENOMIC DNA]</scope>
    <source>
        <strain evidence="2 3">006A-0059</strain>
    </source>
</reference>
<dbReference type="InterPro" id="IPR016137">
    <property type="entry name" value="RGS"/>
</dbReference>
<sequence>MKLLTLVQVKDELLYQKTNLLLFKQLLENSISQDDISFYESQISITLKQIRYLKIYIYILKNILRRKGK</sequence>
<dbReference type="AlphaFoldDB" id="A0A0S4SVP1"/>
<protein>
    <recommendedName>
        <fullName evidence="1">RGS domain-containing protein</fullName>
    </recommendedName>
</protein>
<proteinExistence type="predicted"/>
<evidence type="ECO:0000259" key="1">
    <source>
        <dbReference type="PROSITE" id="PS50132"/>
    </source>
</evidence>
<dbReference type="RefSeq" id="WP_059435547.1">
    <property type="nucleotide sequence ID" value="NZ_FAVB01000009.1"/>
</dbReference>
<evidence type="ECO:0000313" key="3">
    <source>
        <dbReference type="Proteomes" id="UP000052237"/>
    </source>
</evidence>
<keyword evidence="3" id="KW-1185">Reference proteome</keyword>
<gene>
    <name evidence="2" type="ORF">ERS686654_02121</name>
</gene>
<evidence type="ECO:0000313" key="2">
    <source>
        <dbReference type="EMBL" id="CUU90480.1"/>
    </source>
</evidence>
<organism evidence="2 3">
    <name type="scientific">Campylobacter hyointestinalis subsp. hyointestinalis</name>
    <dbReference type="NCBI Taxonomy" id="91352"/>
    <lineage>
        <taxon>Bacteria</taxon>
        <taxon>Pseudomonadati</taxon>
        <taxon>Campylobacterota</taxon>
        <taxon>Epsilonproteobacteria</taxon>
        <taxon>Campylobacterales</taxon>
        <taxon>Campylobacteraceae</taxon>
        <taxon>Campylobacter</taxon>
    </lineage>
</organism>
<dbReference type="PROSITE" id="PS50132">
    <property type="entry name" value="RGS"/>
    <property type="match status" value="1"/>
</dbReference>
<name>A0A0S4SVP1_CAMHY</name>
<comment type="caution">
    <text evidence="2">The sequence shown here is derived from an EMBL/GenBank/DDBJ whole genome shotgun (WGS) entry which is preliminary data.</text>
</comment>
<dbReference type="Proteomes" id="UP000052237">
    <property type="component" value="Unassembled WGS sequence"/>
</dbReference>
<dbReference type="EMBL" id="FAVB01000009">
    <property type="protein sequence ID" value="CUU90480.1"/>
    <property type="molecule type" value="Genomic_DNA"/>
</dbReference>
<feature type="domain" description="RGS" evidence="1">
    <location>
        <begin position="11"/>
        <end position="41"/>
    </location>
</feature>
<accession>A0A0S4SVP1</accession>